<keyword evidence="3" id="KW-1185">Reference proteome</keyword>
<dbReference type="RefSeq" id="WP_289843614.1">
    <property type="nucleotide sequence ID" value="NZ_CATKSH010000014.1"/>
</dbReference>
<protein>
    <submittedName>
        <fullName evidence="2">Uncharacterized protein</fullName>
    </submittedName>
</protein>
<name>A0AA35UHE0_9PROT</name>
<evidence type="ECO:0000313" key="2">
    <source>
        <dbReference type="EMBL" id="CAI9121386.1"/>
    </source>
</evidence>
<feature type="region of interest" description="Disordered" evidence="1">
    <location>
        <begin position="1"/>
        <end position="30"/>
    </location>
</feature>
<dbReference type="AlphaFoldDB" id="A0AA35UHE0"/>
<evidence type="ECO:0000256" key="1">
    <source>
        <dbReference type="SAM" id="MobiDB-lite"/>
    </source>
</evidence>
<sequence>MATSILSINRKTKPRAENLAQRHDDQDRQGARRSWLGVAWVFGSGNL</sequence>
<proteinExistence type="predicted"/>
<feature type="compositionally biased region" description="Basic and acidic residues" evidence="1">
    <location>
        <begin position="14"/>
        <end position="30"/>
    </location>
</feature>
<reference evidence="2" key="1">
    <citation type="submission" date="2023-03" db="EMBL/GenBank/DDBJ databases">
        <authorList>
            <person name="Cleenwerck I."/>
        </authorList>
    </citation>
    <scope>NUCLEOTIDE SEQUENCE</scope>
    <source>
        <strain evidence="2">LMG 32879</strain>
    </source>
</reference>
<dbReference type="EMBL" id="CATKSH010000014">
    <property type="protein sequence ID" value="CAI9121386.1"/>
    <property type="molecule type" value="Genomic_DNA"/>
</dbReference>
<accession>A0AA35UHE0</accession>
<gene>
    <name evidence="2" type="ORF">LMG32879_002233</name>
</gene>
<dbReference type="Proteomes" id="UP001176960">
    <property type="component" value="Unassembled WGS sequence"/>
</dbReference>
<organism evidence="2 3">
    <name type="scientific">Brytella acorum</name>
    <dbReference type="NCBI Taxonomy" id="2959299"/>
    <lineage>
        <taxon>Bacteria</taxon>
        <taxon>Pseudomonadati</taxon>
        <taxon>Pseudomonadota</taxon>
        <taxon>Alphaproteobacteria</taxon>
        <taxon>Acetobacterales</taxon>
        <taxon>Acetobacteraceae</taxon>
        <taxon>Brytella</taxon>
    </lineage>
</organism>
<comment type="caution">
    <text evidence="2">The sequence shown here is derived from an EMBL/GenBank/DDBJ whole genome shotgun (WGS) entry which is preliminary data.</text>
</comment>
<evidence type="ECO:0000313" key="3">
    <source>
        <dbReference type="Proteomes" id="UP001176960"/>
    </source>
</evidence>